<evidence type="ECO:0000313" key="6">
    <source>
        <dbReference type="Proteomes" id="UP001058120"/>
    </source>
</evidence>
<protein>
    <submittedName>
        <fullName evidence="5">M23 family metallopeptidase</fullName>
    </submittedName>
</protein>
<keyword evidence="3" id="KW-0812">Transmembrane</keyword>
<dbReference type="RefSeq" id="WP_334315421.1">
    <property type="nucleotide sequence ID" value="NZ_CP065938.1"/>
</dbReference>
<dbReference type="InterPro" id="IPR016047">
    <property type="entry name" value="M23ase_b-sheet_dom"/>
</dbReference>
<evidence type="ECO:0000313" key="5">
    <source>
        <dbReference type="EMBL" id="UWX05830.1"/>
    </source>
</evidence>
<keyword evidence="1" id="KW-0732">Signal</keyword>
<evidence type="ECO:0000256" key="2">
    <source>
        <dbReference type="SAM" id="Coils"/>
    </source>
</evidence>
<dbReference type="PANTHER" id="PTHR21666:SF289">
    <property type="entry name" value="L-ALA--D-GLU ENDOPEPTIDASE"/>
    <property type="match status" value="1"/>
</dbReference>
<evidence type="ECO:0000256" key="3">
    <source>
        <dbReference type="SAM" id="Phobius"/>
    </source>
</evidence>
<dbReference type="InterPro" id="IPR011055">
    <property type="entry name" value="Dup_hybrid_motif"/>
</dbReference>
<feature type="domain" description="M23ase beta-sheet core" evidence="4">
    <location>
        <begin position="199"/>
        <end position="293"/>
    </location>
</feature>
<dbReference type="Gene3D" id="2.70.70.10">
    <property type="entry name" value="Glucose Permease (Domain IIA)"/>
    <property type="match status" value="1"/>
</dbReference>
<name>A0ABY5Y195_9BACT</name>
<evidence type="ECO:0000259" key="4">
    <source>
        <dbReference type="Pfam" id="PF01551"/>
    </source>
</evidence>
<dbReference type="Proteomes" id="UP001058120">
    <property type="component" value="Chromosome"/>
</dbReference>
<dbReference type="Pfam" id="PF01551">
    <property type="entry name" value="Peptidase_M23"/>
    <property type="match status" value="1"/>
</dbReference>
<dbReference type="PANTHER" id="PTHR21666">
    <property type="entry name" value="PEPTIDASE-RELATED"/>
    <property type="match status" value="1"/>
</dbReference>
<feature type="transmembrane region" description="Helical" evidence="3">
    <location>
        <begin position="27"/>
        <end position="46"/>
    </location>
</feature>
<evidence type="ECO:0000256" key="1">
    <source>
        <dbReference type="ARBA" id="ARBA00022729"/>
    </source>
</evidence>
<accession>A0ABY5Y195</accession>
<proteinExistence type="predicted"/>
<feature type="coiled-coil region" evidence="2">
    <location>
        <begin position="52"/>
        <end position="86"/>
    </location>
</feature>
<gene>
    <name evidence="5" type="ORF">JBF11_00420</name>
</gene>
<dbReference type="EMBL" id="CP065938">
    <property type="protein sequence ID" value="UWX05830.1"/>
    <property type="molecule type" value="Genomic_DNA"/>
</dbReference>
<organism evidence="5 6">
    <name type="scientific">Taurinivorans muris</name>
    <dbReference type="NCBI Taxonomy" id="2787751"/>
    <lineage>
        <taxon>Bacteria</taxon>
        <taxon>Pseudomonadati</taxon>
        <taxon>Thermodesulfobacteriota</taxon>
        <taxon>Desulfovibrionia</taxon>
        <taxon>Desulfovibrionales</taxon>
        <taxon>Desulfovibrionaceae</taxon>
        <taxon>Taurinivorans</taxon>
    </lineage>
</organism>
<keyword evidence="2" id="KW-0175">Coiled coil</keyword>
<dbReference type="InterPro" id="IPR050570">
    <property type="entry name" value="Cell_wall_metabolism_enzyme"/>
</dbReference>
<reference evidence="5" key="1">
    <citation type="submission" date="2020-12" db="EMBL/GenBank/DDBJ databases">
        <title>Taurinivorans muris gen. nov., sp. nov., fundamental and realized metabolic niche of a ubiquitous sulfidogenic bacterium in the murine intestine.</title>
        <authorList>
            <person name="Ye H."/>
            <person name="Hanson B.T."/>
            <person name="Loy A."/>
        </authorList>
    </citation>
    <scope>NUCLEOTIDE SEQUENCE</scope>
    <source>
        <strain evidence="5">LT0009</strain>
    </source>
</reference>
<keyword evidence="6" id="KW-1185">Reference proteome</keyword>
<keyword evidence="3" id="KW-0472">Membrane</keyword>
<dbReference type="SUPFAM" id="SSF51261">
    <property type="entry name" value="Duplicated hybrid motif"/>
    <property type="match status" value="1"/>
</dbReference>
<keyword evidence="3" id="KW-1133">Transmembrane helix</keyword>
<dbReference type="CDD" id="cd12797">
    <property type="entry name" value="M23_peptidase"/>
    <property type="match status" value="1"/>
</dbReference>
<sequence length="300" mass="33777">MLFKNYQVFVFDEKSGKKRSFTIKSSLFVYLFACFVMVAGASGYFIQHYIRTKDIKNDLILAEREIEEKESRLVGILAELEFLREDINRIRQFDNQLKMLVGEKTATEESYIGGIESDEFKVDMLPLHRQELASRKILSYIRDLKKDSQLEEIIQQDLIVYMNESTQKLAAIPSIIPSQGFITSRFGHRISPFTGTRKLHKGLDIAAVIGTKIIAPADGKVVFAQSDGAYGLSVEVDHGNGIITRYAHMSKINVKRGDSIKRGSLIGLVGNTGRSTGAHLHYEVIVNGVHTDPMAYIIEK</sequence>